<dbReference type="Gene3D" id="3.30.200.20">
    <property type="entry name" value="Phosphorylase Kinase, domain 1"/>
    <property type="match status" value="1"/>
</dbReference>
<dbReference type="PROSITE" id="PS50011">
    <property type="entry name" value="PROTEIN_KINASE_DOM"/>
    <property type="match status" value="1"/>
</dbReference>
<protein>
    <recommendedName>
        <fullName evidence="1">Protein kinase domain-containing protein</fullName>
    </recommendedName>
</protein>
<keyword evidence="3" id="KW-1185">Reference proteome</keyword>
<dbReference type="PANTHER" id="PTHR44329:SF214">
    <property type="entry name" value="PROTEIN KINASE DOMAIN-CONTAINING PROTEIN"/>
    <property type="match status" value="1"/>
</dbReference>
<dbReference type="InterPro" id="IPR011009">
    <property type="entry name" value="Kinase-like_dom_sf"/>
</dbReference>
<accession>A0ABD3FVK3</accession>
<evidence type="ECO:0000313" key="2">
    <source>
        <dbReference type="EMBL" id="KAL3669725.1"/>
    </source>
</evidence>
<dbReference type="PANTHER" id="PTHR44329">
    <property type="entry name" value="SERINE/THREONINE-PROTEIN KINASE TNNI3K-RELATED"/>
    <property type="match status" value="1"/>
</dbReference>
<sequence length="90" mass="10225">MIIAKRIPRDKVKVQKLQVYTGLFNNRVAIKMLLPIARNLQHVKEFLAEAKQTTSMDHPNTISLVGVAWDSLSDLCVVLEFMEGGDLRFL</sequence>
<dbReference type="SUPFAM" id="SSF56112">
    <property type="entry name" value="Protein kinase-like (PK-like)"/>
    <property type="match status" value="1"/>
</dbReference>
<dbReference type="Pfam" id="PF07714">
    <property type="entry name" value="PK_Tyr_Ser-Thr"/>
    <property type="match status" value="1"/>
</dbReference>
<feature type="domain" description="Protein kinase" evidence="1">
    <location>
        <begin position="1"/>
        <end position="90"/>
    </location>
</feature>
<evidence type="ECO:0000313" key="3">
    <source>
        <dbReference type="Proteomes" id="UP001632037"/>
    </source>
</evidence>
<dbReference type="AlphaFoldDB" id="A0ABD3FVK3"/>
<dbReference type="InterPro" id="IPR000719">
    <property type="entry name" value="Prot_kinase_dom"/>
</dbReference>
<dbReference type="Proteomes" id="UP001632037">
    <property type="component" value="Unassembled WGS sequence"/>
</dbReference>
<reference evidence="2 3" key="1">
    <citation type="submission" date="2024-09" db="EMBL/GenBank/DDBJ databases">
        <title>Genome sequencing and assembly of Phytophthora oleae, isolate VK10A, causative agent of rot of olive drupes.</title>
        <authorList>
            <person name="Conti Taguali S."/>
            <person name="Riolo M."/>
            <person name="La Spada F."/>
            <person name="Cacciola S.O."/>
            <person name="Dionisio G."/>
        </authorList>
    </citation>
    <scope>NUCLEOTIDE SEQUENCE [LARGE SCALE GENOMIC DNA]</scope>
    <source>
        <strain evidence="2 3">VK10A</strain>
    </source>
</reference>
<dbReference type="InterPro" id="IPR051681">
    <property type="entry name" value="Ser/Thr_Kinases-Pseudokinases"/>
</dbReference>
<organism evidence="2 3">
    <name type="scientific">Phytophthora oleae</name>
    <dbReference type="NCBI Taxonomy" id="2107226"/>
    <lineage>
        <taxon>Eukaryota</taxon>
        <taxon>Sar</taxon>
        <taxon>Stramenopiles</taxon>
        <taxon>Oomycota</taxon>
        <taxon>Peronosporomycetes</taxon>
        <taxon>Peronosporales</taxon>
        <taxon>Peronosporaceae</taxon>
        <taxon>Phytophthora</taxon>
    </lineage>
</organism>
<dbReference type="EMBL" id="JBIMZQ010000008">
    <property type="protein sequence ID" value="KAL3669725.1"/>
    <property type="molecule type" value="Genomic_DNA"/>
</dbReference>
<comment type="caution">
    <text evidence="2">The sequence shown here is derived from an EMBL/GenBank/DDBJ whole genome shotgun (WGS) entry which is preliminary data.</text>
</comment>
<evidence type="ECO:0000259" key="1">
    <source>
        <dbReference type="PROSITE" id="PS50011"/>
    </source>
</evidence>
<name>A0ABD3FVK3_9STRA</name>
<dbReference type="InterPro" id="IPR001245">
    <property type="entry name" value="Ser-Thr/Tyr_kinase_cat_dom"/>
</dbReference>
<gene>
    <name evidence="2" type="ORF">V7S43_005105</name>
</gene>
<proteinExistence type="predicted"/>